<accession>A0A9W9LJD8</accession>
<dbReference type="SUPFAM" id="SSF48452">
    <property type="entry name" value="TPR-like"/>
    <property type="match status" value="3"/>
</dbReference>
<comment type="caution">
    <text evidence="2">The sequence shown here is derived from an EMBL/GenBank/DDBJ whole genome shotgun (WGS) entry which is preliminary data.</text>
</comment>
<dbReference type="InterPro" id="IPR053137">
    <property type="entry name" value="NLR-like"/>
</dbReference>
<dbReference type="InterPro" id="IPR011990">
    <property type="entry name" value="TPR-like_helical_dom_sf"/>
</dbReference>
<feature type="domain" description="NB-ARC" evidence="1">
    <location>
        <begin position="30"/>
        <end position="205"/>
    </location>
</feature>
<organism evidence="2 3">
    <name type="scientific">Penicillium canariense</name>
    <dbReference type="NCBI Taxonomy" id="189055"/>
    <lineage>
        <taxon>Eukaryota</taxon>
        <taxon>Fungi</taxon>
        <taxon>Dikarya</taxon>
        <taxon>Ascomycota</taxon>
        <taxon>Pezizomycotina</taxon>
        <taxon>Eurotiomycetes</taxon>
        <taxon>Eurotiomycetidae</taxon>
        <taxon>Eurotiales</taxon>
        <taxon>Aspergillaceae</taxon>
        <taxon>Penicillium</taxon>
    </lineage>
</organism>
<reference evidence="2" key="1">
    <citation type="submission" date="2022-11" db="EMBL/GenBank/DDBJ databases">
        <authorList>
            <person name="Petersen C."/>
        </authorList>
    </citation>
    <scope>NUCLEOTIDE SEQUENCE</scope>
    <source>
        <strain evidence="2">IBT 26290</strain>
    </source>
</reference>
<dbReference type="Gene3D" id="3.40.50.300">
    <property type="entry name" value="P-loop containing nucleotide triphosphate hydrolases"/>
    <property type="match status" value="1"/>
</dbReference>
<dbReference type="Proteomes" id="UP001149163">
    <property type="component" value="Unassembled WGS sequence"/>
</dbReference>
<name>A0A9W9LJD8_9EURO</name>
<evidence type="ECO:0000259" key="1">
    <source>
        <dbReference type="Pfam" id="PF00931"/>
    </source>
</evidence>
<protein>
    <recommendedName>
        <fullName evidence="1">NB-ARC domain-containing protein</fullName>
    </recommendedName>
</protein>
<dbReference type="Gene3D" id="1.25.40.10">
    <property type="entry name" value="Tetratricopeptide repeat domain"/>
    <property type="match status" value="2"/>
</dbReference>
<dbReference type="InterPro" id="IPR002182">
    <property type="entry name" value="NB-ARC"/>
</dbReference>
<dbReference type="SUPFAM" id="SSF52540">
    <property type="entry name" value="P-loop containing nucleoside triphosphate hydrolases"/>
    <property type="match status" value="1"/>
</dbReference>
<proteinExistence type="predicted"/>
<dbReference type="GeneID" id="81427984"/>
<sequence>MNTDMFGDKSPSGCYNMSTLGNPYFVGRAEKLEELEQKLVQNKECQKLAVVGLGGVGKTQLALQFALKLRNKKPAYSIFWVSALSRAAFEQDYFKIAQELNLIHTADPEKIEDVEMRVKRHLSGEHGGQWLFIIDNADDEGVLFGQPERPGIMKFLPESPDGLMLFTTRHQKAAVSLARSDVVELHELSPDEARSFFEKSVLRKEMLAETEVVGELLKELTFLPLAITQAAAYLNETKMSLVQYRRLLNKSETDMLGLLSREFHDETTQRRNAVATTWLVSFNQIRENNPTAASLLSFISFLEPRAIPKPILPSVLPEEEMEYALGTLCAYNFLAQQTDENMYEMHRLVHLATKLWIQKHSLVDEEGEKVHNHLVNIIPEGRYENQPLWTLYLPHVLSLLKAKGGKERDLARGCHLSRRVTSYLYACGRLKDALVSSVAVCEWSSHNEDAEDPDRLGSELELAKIYLHIGQHRKAMPILTRLARMYRKLCEGTHPDYIYIHRELAACHLRNGEDEQAVDILQRLVAILKDRCITNEEELFQCSYALARAYLFRENTTQAAEALQPILEAREYILDEDHPERIRLQLILAQTHRLKGQYPAAIKILKRIVEMEHTTLHENGLEFTVPQFALALTYISAGQPAQAVPILRQVVATHEATSDESYEYLLRAQSLLGKACVMNGQRVEGMRRLQHVCSVREKLQDKTHPRRILSELDLVRAYKTCGRMEEAKSLHSRLATVWKDLNEGEINWIERKLPSSSF</sequence>
<dbReference type="AlphaFoldDB" id="A0A9W9LJD8"/>
<evidence type="ECO:0000313" key="2">
    <source>
        <dbReference type="EMBL" id="KAJ5159679.1"/>
    </source>
</evidence>
<dbReference type="InterPro" id="IPR027417">
    <property type="entry name" value="P-loop_NTPase"/>
</dbReference>
<dbReference type="PANTHER" id="PTHR46082:SF11">
    <property type="entry name" value="AAA+ ATPASE DOMAIN-CONTAINING PROTEIN-RELATED"/>
    <property type="match status" value="1"/>
</dbReference>
<dbReference type="Pfam" id="PF13424">
    <property type="entry name" value="TPR_12"/>
    <property type="match status" value="2"/>
</dbReference>
<dbReference type="Pfam" id="PF00931">
    <property type="entry name" value="NB-ARC"/>
    <property type="match status" value="1"/>
</dbReference>
<dbReference type="RefSeq" id="XP_056541237.1">
    <property type="nucleotide sequence ID" value="XM_056688808.1"/>
</dbReference>
<keyword evidence="3" id="KW-1185">Reference proteome</keyword>
<gene>
    <name evidence="2" type="ORF">N7482_006683</name>
</gene>
<dbReference type="EMBL" id="JAPQKN010000004">
    <property type="protein sequence ID" value="KAJ5159679.1"/>
    <property type="molecule type" value="Genomic_DNA"/>
</dbReference>
<dbReference type="OrthoDB" id="1658288at2759"/>
<evidence type="ECO:0000313" key="3">
    <source>
        <dbReference type="Proteomes" id="UP001149163"/>
    </source>
</evidence>
<dbReference type="GO" id="GO:0043531">
    <property type="term" value="F:ADP binding"/>
    <property type="evidence" value="ECO:0007669"/>
    <property type="project" value="InterPro"/>
</dbReference>
<reference evidence="2" key="2">
    <citation type="journal article" date="2023" name="IMA Fungus">
        <title>Comparative genomic study of the Penicillium genus elucidates a diverse pangenome and 15 lateral gene transfer events.</title>
        <authorList>
            <person name="Petersen C."/>
            <person name="Sorensen T."/>
            <person name="Nielsen M.R."/>
            <person name="Sondergaard T.E."/>
            <person name="Sorensen J.L."/>
            <person name="Fitzpatrick D.A."/>
            <person name="Frisvad J.C."/>
            <person name="Nielsen K.L."/>
        </authorList>
    </citation>
    <scope>NUCLEOTIDE SEQUENCE</scope>
    <source>
        <strain evidence="2">IBT 26290</strain>
    </source>
</reference>
<dbReference type="PANTHER" id="PTHR46082">
    <property type="entry name" value="ATP/GTP-BINDING PROTEIN-RELATED"/>
    <property type="match status" value="1"/>
</dbReference>